<dbReference type="KEGG" id="hro:HELRODRAFT_172075"/>
<dbReference type="AlphaFoldDB" id="T1F501"/>
<dbReference type="GO" id="GO:0008270">
    <property type="term" value="F:zinc ion binding"/>
    <property type="evidence" value="ECO:0007669"/>
    <property type="project" value="UniProtKB-KW"/>
</dbReference>
<proteinExistence type="predicted"/>
<dbReference type="GO" id="GO:0000978">
    <property type="term" value="F:RNA polymerase II cis-regulatory region sequence-specific DNA binding"/>
    <property type="evidence" value="ECO:0000318"/>
    <property type="project" value="GO_Central"/>
</dbReference>
<dbReference type="RefSeq" id="XP_009016993.1">
    <property type="nucleotide sequence ID" value="XM_009018745.1"/>
</dbReference>
<reference evidence="6" key="1">
    <citation type="submission" date="2012-12" db="EMBL/GenBank/DDBJ databases">
        <authorList>
            <person name="Hellsten U."/>
            <person name="Grimwood J."/>
            <person name="Chapman J.A."/>
            <person name="Shapiro H."/>
            <person name="Aerts A."/>
            <person name="Otillar R.P."/>
            <person name="Terry A.Y."/>
            <person name="Boore J.L."/>
            <person name="Simakov O."/>
            <person name="Marletaz F."/>
            <person name="Cho S.-J."/>
            <person name="Edsinger-Gonzales E."/>
            <person name="Havlak P."/>
            <person name="Kuo D.-H."/>
            <person name="Larsson T."/>
            <person name="Lv J."/>
            <person name="Arendt D."/>
            <person name="Savage R."/>
            <person name="Osoegawa K."/>
            <person name="de Jong P."/>
            <person name="Lindberg D.R."/>
            <person name="Seaver E.C."/>
            <person name="Weisblat D.A."/>
            <person name="Putnam N.H."/>
            <person name="Grigoriev I.V."/>
            <person name="Rokhsar D.S."/>
        </authorList>
    </citation>
    <scope>NUCLEOTIDE SEQUENCE</scope>
</reference>
<dbReference type="GO" id="GO:0045944">
    <property type="term" value="P:positive regulation of transcription by RNA polymerase II"/>
    <property type="evidence" value="ECO:0000318"/>
    <property type="project" value="GO_Central"/>
</dbReference>
<dbReference type="EMBL" id="AMQM01004032">
    <property type="status" value="NOT_ANNOTATED_CDS"/>
    <property type="molecule type" value="Genomic_DNA"/>
</dbReference>
<evidence type="ECO:0000259" key="3">
    <source>
        <dbReference type="PROSITE" id="PS50157"/>
    </source>
</evidence>
<keyword evidence="6" id="KW-1185">Reference proteome</keyword>
<sequence length="443" mass="51125">MEAECEKLKEVVCDTIGLLCQKGLTFYKILKIEGVICVTADDNKFVIHIDQIFDPTSNNPNNIVNGLYNETETSAPSNFIKREPINNSFQQPIKRSFKTEQSDFYSQQQSYQLYNSKTTNSIDNYQHFDLPPVKQMLTQNFASSNYETSGNFISPTGRVKSLKKGTSMVKTSQVKKATNITSSQSTNFNNYGFQQSYDCNIPKTSSVSSQARNINTKANIIKKETFHSNITVRYFLIQYSYTLIIYFIKKCKFDFFFKINKRNQQLALMPALPSTNVHTKANTSINSNNEKELIIVESVHICGYPDCSKRFKYRGDLLKHQTKNHNRIPSRKKKADGGFDMDYESGVSREENEEFVITEATHICGYSNCNKRFKYRGDLLKHQTKNHGRVPKRKKINSVEHGENENSALDYDESGNDYSNYDDVNYEDEEQQYADEIDQTYYQ</sequence>
<dbReference type="SMART" id="SM00355">
    <property type="entry name" value="ZnF_C2H2"/>
    <property type="match status" value="2"/>
</dbReference>
<dbReference type="GeneID" id="20203900"/>
<feature type="domain" description="C2H2-type" evidence="3">
    <location>
        <begin position="300"/>
        <end position="325"/>
    </location>
</feature>
<gene>
    <name evidence="5" type="primary">20203900</name>
    <name evidence="4" type="ORF">HELRODRAFT_172075</name>
</gene>
<dbReference type="HOGENOM" id="CLU_618606_0_0_1"/>
<evidence type="ECO:0000256" key="2">
    <source>
        <dbReference type="SAM" id="MobiDB-lite"/>
    </source>
</evidence>
<evidence type="ECO:0000313" key="4">
    <source>
        <dbReference type="EMBL" id="ESO05060.1"/>
    </source>
</evidence>
<keyword evidence="1" id="KW-0479">Metal-binding</keyword>
<dbReference type="Gene3D" id="3.30.160.60">
    <property type="entry name" value="Classic Zinc Finger"/>
    <property type="match status" value="1"/>
</dbReference>
<organism evidence="5 6">
    <name type="scientific">Helobdella robusta</name>
    <name type="common">Californian leech</name>
    <dbReference type="NCBI Taxonomy" id="6412"/>
    <lineage>
        <taxon>Eukaryota</taxon>
        <taxon>Metazoa</taxon>
        <taxon>Spiralia</taxon>
        <taxon>Lophotrochozoa</taxon>
        <taxon>Annelida</taxon>
        <taxon>Clitellata</taxon>
        <taxon>Hirudinea</taxon>
        <taxon>Rhynchobdellida</taxon>
        <taxon>Glossiphoniidae</taxon>
        <taxon>Helobdella</taxon>
    </lineage>
</organism>
<protein>
    <recommendedName>
        <fullName evidence="3">C2H2-type domain-containing protein</fullName>
    </recommendedName>
</protein>
<dbReference type="InterPro" id="IPR013087">
    <property type="entry name" value="Znf_C2H2_type"/>
</dbReference>
<reference evidence="4 6" key="2">
    <citation type="journal article" date="2013" name="Nature">
        <title>Insights into bilaterian evolution from three spiralian genomes.</title>
        <authorList>
            <person name="Simakov O."/>
            <person name="Marletaz F."/>
            <person name="Cho S.J."/>
            <person name="Edsinger-Gonzales E."/>
            <person name="Havlak P."/>
            <person name="Hellsten U."/>
            <person name="Kuo D.H."/>
            <person name="Larsson T."/>
            <person name="Lv J."/>
            <person name="Arendt D."/>
            <person name="Savage R."/>
            <person name="Osoegawa K."/>
            <person name="de Jong P."/>
            <person name="Grimwood J."/>
            <person name="Chapman J.A."/>
            <person name="Shapiro H."/>
            <person name="Aerts A."/>
            <person name="Otillar R.P."/>
            <person name="Terry A.Y."/>
            <person name="Boore J.L."/>
            <person name="Grigoriev I.V."/>
            <person name="Lindberg D.R."/>
            <person name="Seaver E.C."/>
            <person name="Weisblat D.A."/>
            <person name="Putnam N.H."/>
            <person name="Rokhsar D.S."/>
        </authorList>
    </citation>
    <scope>NUCLEOTIDE SEQUENCE</scope>
</reference>
<dbReference type="GO" id="GO:0000981">
    <property type="term" value="F:DNA-binding transcription factor activity, RNA polymerase II-specific"/>
    <property type="evidence" value="ECO:0000318"/>
    <property type="project" value="GO_Central"/>
</dbReference>
<dbReference type="InParanoid" id="T1F501"/>
<evidence type="ECO:0000313" key="5">
    <source>
        <dbReference type="EnsemblMetazoa" id="HelroP172075"/>
    </source>
</evidence>
<dbReference type="Proteomes" id="UP000015101">
    <property type="component" value="Unassembled WGS sequence"/>
</dbReference>
<dbReference type="PROSITE" id="PS00028">
    <property type="entry name" value="ZINC_FINGER_C2H2_1"/>
    <property type="match status" value="2"/>
</dbReference>
<keyword evidence="1" id="KW-0862">Zinc</keyword>
<feature type="compositionally biased region" description="Basic residues" evidence="2">
    <location>
        <begin position="384"/>
        <end position="396"/>
    </location>
</feature>
<dbReference type="GO" id="GO:0000122">
    <property type="term" value="P:negative regulation of transcription by RNA polymerase II"/>
    <property type="evidence" value="ECO:0000318"/>
    <property type="project" value="GO_Central"/>
</dbReference>
<keyword evidence="1" id="KW-0863">Zinc-finger</keyword>
<evidence type="ECO:0000313" key="6">
    <source>
        <dbReference type="Proteomes" id="UP000015101"/>
    </source>
</evidence>
<dbReference type="CTD" id="20203900"/>
<feature type="domain" description="C2H2-type" evidence="3">
    <location>
        <begin position="362"/>
        <end position="391"/>
    </location>
</feature>
<feature type="compositionally biased region" description="Acidic residues" evidence="2">
    <location>
        <begin position="424"/>
        <end position="443"/>
    </location>
</feature>
<dbReference type="GO" id="GO:0007417">
    <property type="term" value="P:central nervous system development"/>
    <property type="evidence" value="ECO:0000318"/>
    <property type="project" value="GO_Central"/>
</dbReference>
<dbReference type="PROSITE" id="PS50157">
    <property type="entry name" value="ZINC_FINGER_C2H2_2"/>
    <property type="match status" value="2"/>
</dbReference>
<accession>T1F501</accession>
<dbReference type="EnsemblMetazoa" id="HelroT172075">
    <property type="protein sequence ID" value="HelroP172075"/>
    <property type="gene ID" value="HelroG172075"/>
</dbReference>
<name>T1F501_HELRO</name>
<dbReference type="GO" id="GO:0005634">
    <property type="term" value="C:nucleus"/>
    <property type="evidence" value="ECO:0000318"/>
    <property type="project" value="GO_Central"/>
</dbReference>
<dbReference type="EMBL" id="KB096411">
    <property type="protein sequence ID" value="ESO05060.1"/>
    <property type="molecule type" value="Genomic_DNA"/>
</dbReference>
<reference evidence="5" key="3">
    <citation type="submission" date="2015-06" db="UniProtKB">
        <authorList>
            <consortium name="EnsemblMetazoa"/>
        </authorList>
    </citation>
    <scope>IDENTIFICATION</scope>
</reference>
<feature type="region of interest" description="Disordered" evidence="2">
    <location>
        <begin position="384"/>
        <end position="443"/>
    </location>
</feature>
<evidence type="ECO:0000256" key="1">
    <source>
        <dbReference type="PROSITE-ProRule" id="PRU00042"/>
    </source>
</evidence>